<protein>
    <submittedName>
        <fullName evidence="2">Uncharacterized protein</fullName>
    </submittedName>
</protein>
<evidence type="ECO:0000313" key="3">
    <source>
        <dbReference type="Proteomes" id="UP000008311"/>
    </source>
</evidence>
<gene>
    <name evidence="2" type="ORF">RCOM_1721900</name>
</gene>
<name>B9S569_RICCO</name>
<dbReference type="Proteomes" id="UP000008311">
    <property type="component" value="Unassembled WGS sequence"/>
</dbReference>
<organism evidence="2 3">
    <name type="scientific">Ricinus communis</name>
    <name type="common">Castor bean</name>
    <dbReference type="NCBI Taxonomy" id="3988"/>
    <lineage>
        <taxon>Eukaryota</taxon>
        <taxon>Viridiplantae</taxon>
        <taxon>Streptophyta</taxon>
        <taxon>Embryophyta</taxon>
        <taxon>Tracheophyta</taxon>
        <taxon>Spermatophyta</taxon>
        <taxon>Magnoliopsida</taxon>
        <taxon>eudicotyledons</taxon>
        <taxon>Gunneridae</taxon>
        <taxon>Pentapetalae</taxon>
        <taxon>rosids</taxon>
        <taxon>fabids</taxon>
        <taxon>Malpighiales</taxon>
        <taxon>Euphorbiaceae</taxon>
        <taxon>Acalyphoideae</taxon>
        <taxon>Acalypheae</taxon>
        <taxon>Ricinus</taxon>
    </lineage>
</organism>
<proteinExistence type="predicted"/>
<dbReference type="EMBL" id="EQ973868">
    <property type="protein sequence ID" value="EEF41289.1"/>
    <property type="molecule type" value="Genomic_DNA"/>
</dbReference>
<evidence type="ECO:0000256" key="1">
    <source>
        <dbReference type="SAM" id="MobiDB-lite"/>
    </source>
</evidence>
<feature type="compositionally biased region" description="Basic and acidic residues" evidence="1">
    <location>
        <begin position="35"/>
        <end position="69"/>
    </location>
</feature>
<sequence length="69" mass="8416">MMSYGTRGRELEVCQRRSMLVVEWRYVNAGQLSRGKREEEGGRSWKTEEKGDWQREREREQRPKKDDVR</sequence>
<reference evidence="3" key="1">
    <citation type="journal article" date="2010" name="Nat. Biotechnol.">
        <title>Draft genome sequence of the oilseed species Ricinus communis.</title>
        <authorList>
            <person name="Chan A.P."/>
            <person name="Crabtree J."/>
            <person name="Zhao Q."/>
            <person name="Lorenzi H."/>
            <person name="Orvis J."/>
            <person name="Puiu D."/>
            <person name="Melake-Berhan A."/>
            <person name="Jones K.M."/>
            <person name="Redman J."/>
            <person name="Chen G."/>
            <person name="Cahoon E.B."/>
            <person name="Gedil M."/>
            <person name="Stanke M."/>
            <person name="Haas B.J."/>
            <person name="Wortman J.R."/>
            <person name="Fraser-Liggett C.M."/>
            <person name="Ravel J."/>
            <person name="Rabinowicz P.D."/>
        </authorList>
    </citation>
    <scope>NUCLEOTIDE SEQUENCE [LARGE SCALE GENOMIC DNA]</scope>
    <source>
        <strain evidence="3">cv. Hale</strain>
    </source>
</reference>
<evidence type="ECO:0000313" key="2">
    <source>
        <dbReference type="EMBL" id="EEF41289.1"/>
    </source>
</evidence>
<keyword evidence="3" id="KW-1185">Reference proteome</keyword>
<dbReference type="InParanoid" id="B9S569"/>
<accession>B9S569</accession>
<feature type="region of interest" description="Disordered" evidence="1">
    <location>
        <begin position="32"/>
        <end position="69"/>
    </location>
</feature>
<dbReference type="AlphaFoldDB" id="B9S569"/>